<gene>
    <name evidence="2" type="ORF">PIB30_037480</name>
</gene>
<keyword evidence="3" id="KW-1185">Reference proteome</keyword>
<name>A0ABU6WEN4_9FABA</name>
<keyword evidence="1" id="KW-0732">Signal</keyword>
<reference evidence="2 3" key="1">
    <citation type="journal article" date="2023" name="Plants (Basel)">
        <title>Bridging the Gap: Combining Genomics and Transcriptomics Approaches to Understand Stylosanthes scabra, an Orphan Legume from the Brazilian Caatinga.</title>
        <authorList>
            <person name="Ferreira-Neto J.R.C."/>
            <person name="da Silva M.D."/>
            <person name="Binneck E."/>
            <person name="de Melo N.F."/>
            <person name="da Silva R.H."/>
            <person name="de Melo A.L.T.M."/>
            <person name="Pandolfi V."/>
            <person name="Bustamante F.O."/>
            <person name="Brasileiro-Vidal A.C."/>
            <person name="Benko-Iseppon A.M."/>
        </authorList>
    </citation>
    <scope>NUCLEOTIDE SEQUENCE [LARGE SCALE GENOMIC DNA]</scope>
    <source>
        <tissue evidence="2">Leaves</tissue>
    </source>
</reference>
<sequence length="131" mass="14228">MGVVVKFGKAGSICMLWMGIALTVLLVRNEACSNEDIGIYSGEVAPLPNGIPSYAVQIINKCSNDCSLANIHLKCGMFSSATLINPRLFRRLRYDDCLVNDGKPLPPDTIISFQYSNTLPYPLSVASLVCL</sequence>
<evidence type="ECO:0000313" key="3">
    <source>
        <dbReference type="Proteomes" id="UP001341840"/>
    </source>
</evidence>
<evidence type="ECO:0000313" key="2">
    <source>
        <dbReference type="EMBL" id="MED6183388.1"/>
    </source>
</evidence>
<dbReference type="InterPro" id="IPR040361">
    <property type="entry name" value="TPD1"/>
</dbReference>
<dbReference type="PANTHER" id="PTHR33184:SF67">
    <property type="entry name" value="PROTEIN TAPETUM DETERMINANT 1"/>
    <property type="match status" value="1"/>
</dbReference>
<protein>
    <recommendedName>
        <fullName evidence="4">TPD1 protein homolog 1-like</fullName>
    </recommendedName>
</protein>
<proteinExistence type="predicted"/>
<dbReference type="Pfam" id="PF24068">
    <property type="entry name" value="TPD1_C"/>
    <property type="match status" value="1"/>
</dbReference>
<dbReference type="Proteomes" id="UP001341840">
    <property type="component" value="Unassembled WGS sequence"/>
</dbReference>
<comment type="caution">
    <text evidence="2">The sequence shown here is derived from an EMBL/GenBank/DDBJ whole genome shotgun (WGS) entry which is preliminary data.</text>
</comment>
<dbReference type="EMBL" id="JASCZI010181431">
    <property type="protein sequence ID" value="MED6183388.1"/>
    <property type="molecule type" value="Genomic_DNA"/>
</dbReference>
<evidence type="ECO:0008006" key="4">
    <source>
        <dbReference type="Google" id="ProtNLM"/>
    </source>
</evidence>
<accession>A0ABU6WEN4</accession>
<dbReference type="PANTHER" id="PTHR33184">
    <property type="entry name" value="PROTEIN TAPETUM DETERMINANT 1-LIKE-RELATED"/>
    <property type="match status" value="1"/>
</dbReference>
<evidence type="ECO:0000256" key="1">
    <source>
        <dbReference type="ARBA" id="ARBA00022729"/>
    </source>
</evidence>
<organism evidence="2 3">
    <name type="scientific">Stylosanthes scabra</name>
    <dbReference type="NCBI Taxonomy" id="79078"/>
    <lineage>
        <taxon>Eukaryota</taxon>
        <taxon>Viridiplantae</taxon>
        <taxon>Streptophyta</taxon>
        <taxon>Embryophyta</taxon>
        <taxon>Tracheophyta</taxon>
        <taxon>Spermatophyta</taxon>
        <taxon>Magnoliopsida</taxon>
        <taxon>eudicotyledons</taxon>
        <taxon>Gunneridae</taxon>
        <taxon>Pentapetalae</taxon>
        <taxon>rosids</taxon>
        <taxon>fabids</taxon>
        <taxon>Fabales</taxon>
        <taxon>Fabaceae</taxon>
        <taxon>Papilionoideae</taxon>
        <taxon>50 kb inversion clade</taxon>
        <taxon>dalbergioids sensu lato</taxon>
        <taxon>Dalbergieae</taxon>
        <taxon>Pterocarpus clade</taxon>
        <taxon>Stylosanthes</taxon>
    </lineage>
</organism>